<proteinExistence type="predicted"/>
<dbReference type="STRING" id="1448316.A0A395GYM9"/>
<gene>
    <name evidence="1" type="ORF">BO80DRAFT_502430</name>
</gene>
<dbReference type="InterPro" id="IPR051678">
    <property type="entry name" value="AGP_Transferase"/>
</dbReference>
<evidence type="ECO:0000313" key="2">
    <source>
        <dbReference type="Proteomes" id="UP000249402"/>
    </source>
</evidence>
<accession>A0A395GYM9</accession>
<dbReference type="GeneID" id="37229189"/>
<evidence type="ECO:0000313" key="1">
    <source>
        <dbReference type="EMBL" id="RAL00701.1"/>
    </source>
</evidence>
<protein>
    <submittedName>
        <fullName evidence="1">Uncharacterized protein</fullName>
    </submittedName>
</protein>
<dbReference type="EMBL" id="KZ824439">
    <property type="protein sequence ID" value="RAL00701.1"/>
    <property type="molecule type" value="Genomic_DNA"/>
</dbReference>
<sequence>MSLTPAAGIITARCMDYDDVAWARCDEVFEPWKSRLFEREVLREIGRFIDEHRGGVPDELFAPKRGAFNAWLRMLFHDGGSAVIRFPCPGASMFPEEKVKREVAVMQFLEYFTNLRVPHILHYGMSEESPKGFGPFIIMEYISNDGDFIDALNIPGRSRDDRPILDPNVSQERLETVYSQMADIMLQVSKHSFNEIGCIGKANEEDEFDDNWIVKHRPLTFNMNELVQLGGVPPELLPQNTFKTASSYYQALAEMHMIHLSSQRNDAIDSAEDCRHKYIARCLFRKITREHQLCDDESGPFKLFCDDLRPGNVLANDQYMMTGVIDWEFTYAAPTGFAYSPPFWLLLELPEFWEQGLDDWTVKYEKALSTFLKVLKDQEQTAIDRETLKEADRLSENMLKSWQSGDFWLNYAARKSWAFDMIYWAKIDRRFFGDGDLSDRIKLLTPDEREEMEGFVQMKLKAKEEDGLAD</sequence>
<dbReference type="OrthoDB" id="5412996at2759"/>
<reference evidence="1 2" key="1">
    <citation type="submission" date="2018-02" db="EMBL/GenBank/DDBJ databases">
        <title>The genomes of Aspergillus section Nigri reveals drivers in fungal speciation.</title>
        <authorList>
            <consortium name="DOE Joint Genome Institute"/>
            <person name="Vesth T.C."/>
            <person name="Nybo J."/>
            <person name="Theobald S."/>
            <person name="Brandl J."/>
            <person name="Frisvad J.C."/>
            <person name="Nielsen K.F."/>
            <person name="Lyhne E.K."/>
            <person name="Kogle M.E."/>
            <person name="Kuo A."/>
            <person name="Riley R."/>
            <person name="Clum A."/>
            <person name="Nolan M."/>
            <person name="Lipzen A."/>
            <person name="Salamov A."/>
            <person name="Henrissat B."/>
            <person name="Wiebenga A."/>
            <person name="De vries R.P."/>
            <person name="Grigoriev I.V."/>
            <person name="Mortensen U.H."/>
            <person name="Andersen M.R."/>
            <person name="Baker S.E."/>
        </authorList>
    </citation>
    <scope>NUCLEOTIDE SEQUENCE [LARGE SCALE GENOMIC DNA]</scope>
    <source>
        <strain evidence="1 2">CBS 121593</strain>
    </source>
</reference>
<dbReference type="InterPro" id="IPR011009">
    <property type="entry name" value="Kinase-like_dom_sf"/>
</dbReference>
<dbReference type="Proteomes" id="UP000249402">
    <property type="component" value="Unassembled WGS sequence"/>
</dbReference>
<organism evidence="1 2">
    <name type="scientific">Aspergillus ibericus CBS 121593</name>
    <dbReference type="NCBI Taxonomy" id="1448316"/>
    <lineage>
        <taxon>Eukaryota</taxon>
        <taxon>Fungi</taxon>
        <taxon>Dikarya</taxon>
        <taxon>Ascomycota</taxon>
        <taxon>Pezizomycotina</taxon>
        <taxon>Eurotiomycetes</taxon>
        <taxon>Eurotiomycetidae</taxon>
        <taxon>Eurotiales</taxon>
        <taxon>Aspergillaceae</taxon>
        <taxon>Aspergillus</taxon>
        <taxon>Aspergillus subgen. Circumdati</taxon>
    </lineage>
</organism>
<dbReference type="PANTHER" id="PTHR21310:SF37">
    <property type="entry name" value="AMINOGLYCOSIDE PHOSPHOTRANSFERASE DOMAIN-CONTAINING PROTEIN"/>
    <property type="match status" value="1"/>
</dbReference>
<keyword evidence="2" id="KW-1185">Reference proteome</keyword>
<name>A0A395GYM9_9EURO</name>
<dbReference type="PANTHER" id="PTHR21310">
    <property type="entry name" value="AMINOGLYCOSIDE PHOSPHOTRANSFERASE-RELATED-RELATED"/>
    <property type="match status" value="1"/>
</dbReference>
<dbReference type="Gene3D" id="3.30.200.20">
    <property type="entry name" value="Phosphorylase Kinase, domain 1"/>
    <property type="match status" value="1"/>
</dbReference>
<dbReference type="RefSeq" id="XP_025575028.1">
    <property type="nucleotide sequence ID" value="XM_025724324.1"/>
</dbReference>
<dbReference type="SUPFAM" id="SSF56112">
    <property type="entry name" value="Protein kinase-like (PK-like)"/>
    <property type="match status" value="1"/>
</dbReference>
<dbReference type="AlphaFoldDB" id="A0A395GYM9"/>
<dbReference type="VEuPathDB" id="FungiDB:BO80DRAFT_502430"/>